<feature type="transmembrane region" description="Helical" evidence="1">
    <location>
        <begin position="112"/>
        <end position="133"/>
    </location>
</feature>
<proteinExistence type="predicted"/>
<evidence type="ECO:0000313" key="2">
    <source>
        <dbReference type="EMBL" id="MEB3511879.1"/>
    </source>
</evidence>
<feature type="transmembrane region" description="Helical" evidence="1">
    <location>
        <begin position="145"/>
        <end position="162"/>
    </location>
</feature>
<organism evidence="2 3">
    <name type="scientific">Nocardia implantans</name>
    <dbReference type="NCBI Taxonomy" id="3108168"/>
    <lineage>
        <taxon>Bacteria</taxon>
        <taxon>Bacillati</taxon>
        <taxon>Actinomycetota</taxon>
        <taxon>Actinomycetes</taxon>
        <taxon>Mycobacteriales</taxon>
        <taxon>Nocardiaceae</taxon>
        <taxon>Nocardia</taxon>
    </lineage>
</organism>
<sequence>MPQPPDEQAPTPAAGSAFDGFGHVARSIGQLAAPTTLLTAVLFYFGWAHVYWYFNYFGVDSTTLNPSIREYLMRTVDALFVPLTLAGLTGMAVLWGYIALPDSVRARRPGRWATLAIALIAGAVLVNGVSRIYVVTPLNKGLCVAPVSIIAGVLTFWLLVVLRRERLRESRPSTVPPPAQAAAVVEWVILFLMVGINLFWIATDYSVAVGQTRAREWAAQLPTSPQVIIYSEKELHFSGPDVRTTTCATDPGTESAYRFRYDGLAPLSRIGDHYVLVPRSWRAGHGAAIVLPAQSPGAIRFEFRLAGDTVPVTC</sequence>
<name>A0ABU6AWT3_9NOCA</name>
<keyword evidence="3" id="KW-1185">Reference proteome</keyword>
<feature type="transmembrane region" description="Helical" evidence="1">
    <location>
        <begin position="31"/>
        <end position="54"/>
    </location>
</feature>
<gene>
    <name evidence="2" type="ORF">U3653_17760</name>
</gene>
<feature type="transmembrane region" description="Helical" evidence="1">
    <location>
        <begin position="79"/>
        <end position="100"/>
    </location>
</feature>
<keyword evidence="1" id="KW-0472">Membrane</keyword>
<keyword evidence="1" id="KW-0812">Transmembrane</keyword>
<comment type="caution">
    <text evidence="2">The sequence shown here is derived from an EMBL/GenBank/DDBJ whole genome shotgun (WGS) entry which is preliminary data.</text>
</comment>
<keyword evidence="1" id="KW-1133">Transmembrane helix</keyword>
<dbReference type="Proteomes" id="UP001348098">
    <property type="component" value="Unassembled WGS sequence"/>
</dbReference>
<evidence type="ECO:0000256" key="1">
    <source>
        <dbReference type="SAM" id="Phobius"/>
    </source>
</evidence>
<protein>
    <submittedName>
        <fullName evidence="2">Uncharacterized protein</fullName>
    </submittedName>
</protein>
<reference evidence="2 3" key="1">
    <citation type="submission" date="2023-12" db="EMBL/GenBank/DDBJ databases">
        <title>novel species in genus Nocarida.</title>
        <authorList>
            <person name="Li Z."/>
        </authorList>
    </citation>
    <scope>NUCLEOTIDE SEQUENCE [LARGE SCALE GENOMIC DNA]</scope>
    <source>
        <strain evidence="2 3">CDC186</strain>
    </source>
</reference>
<dbReference type="RefSeq" id="WP_195081353.1">
    <property type="nucleotide sequence ID" value="NZ_JAYESH010000006.1"/>
</dbReference>
<feature type="transmembrane region" description="Helical" evidence="1">
    <location>
        <begin position="183"/>
        <end position="202"/>
    </location>
</feature>
<accession>A0ABU6AWT3</accession>
<dbReference type="EMBL" id="JAYKYQ010000007">
    <property type="protein sequence ID" value="MEB3511879.1"/>
    <property type="molecule type" value="Genomic_DNA"/>
</dbReference>
<evidence type="ECO:0000313" key="3">
    <source>
        <dbReference type="Proteomes" id="UP001348098"/>
    </source>
</evidence>